<dbReference type="STRING" id="1127699.HMPREF9151_01875"/>
<evidence type="ECO:0000256" key="6">
    <source>
        <dbReference type="ARBA" id="ARBA00023136"/>
    </source>
</evidence>
<comment type="similarity">
    <text evidence="2 7">Belongs to the ExbD/TolR family.</text>
</comment>
<dbReference type="Pfam" id="PF02472">
    <property type="entry name" value="ExbD"/>
    <property type="match status" value="1"/>
</dbReference>
<dbReference type="HOGENOM" id="CLU_085305_0_0_10"/>
<keyword evidence="3" id="KW-1003">Cell membrane</keyword>
<evidence type="ECO:0000256" key="5">
    <source>
        <dbReference type="ARBA" id="ARBA00022989"/>
    </source>
</evidence>
<evidence type="ECO:0008006" key="10">
    <source>
        <dbReference type="Google" id="ProtNLM"/>
    </source>
</evidence>
<dbReference type="GO" id="GO:0015031">
    <property type="term" value="P:protein transport"/>
    <property type="evidence" value="ECO:0007669"/>
    <property type="project" value="UniProtKB-KW"/>
</dbReference>
<dbReference type="AlphaFoldDB" id="L1N5X4"/>
<gene>
    <name evidence="8" type="ORF">HMPREF9151_01875</name>
</gene>
<dbReference type="InterPro" id="IPR003400">
    <property type="entry name" value="ExbD"/>
</dbReference>
<keyword evidence="9" id="KW-1185">Reference proteome</keyword>
<sequence>MAELVEQGGGGGKQKKKDVRVDFTPMVDMMMLLITFFMLCTSLAKPQTMELSMPSNDKNITEKDKSVTKASQTITIYLAANNKIYYVSGLPNYNDPSCLKETTWGANGIRKIIINHQTEDGSIPVQAILQAKAKLDKKKLENSKFTDEEYNKELTKIKSGDIDGQKIPTLTIIIKATDKSLYKNLVDALDEMQICGIAKYVIDKISPEDVALLKKRGIE</sequence>
<dbReference type="PATRIC" id="fig|1127699.3.peg.1721"/>
<evidence type="ECO:0000256" key="2">
    <source>
        <dbReference type="ARBA" id="ARBA00005811"/>
    </source>
</evidence>
<dbReference type="PANTHER" id="PTHR30558:SF3">
    <property type="entry name" value="BIOPOLYMER TRANSPORT PROTEIN EXBD-RELATED"/>
    <property type="match status" value="1"/>
</dbReference>
<proteinExistence type="inferred from homology"/>
<comment type="caution">
    <text evidence="8">The sequence shown here is derived from an EMBL/GenBank/DDBJ whole genome shotgun (WGS) entry which is preliminary data.</text>
</comment>
<keyword evidence="4 7" id="KW-0812">Transmembrane</keyword>
<reference evidence="8 9" key="1">
    <citation type="submission" date="2012-05" db="EMBL/GenBank/DDBJ databases">
        <authorList>
            <person name="Weinstock G."/>
            <person name="Sodergren E."/>
            <person name="Lobos E.A."/>
            <person name="Fulton L."/>
            <person name="Fulton R."/>
            <person name="Courtney L."/>
            <person name="Fronick C."/>
            <person name="O'Laughlin M."/>
            <person name="Godfrey J."/>
            <person name="Wilson R.M."/>
            <person name="Miner T."/>
            <person name="Farmer C."/>
            <person name="Delehaunty K."/>
            <person name="Cordes M."/>
            <person name="Minx P."/>
            <person name="Tomlinson C."/>
            <person name="Chen J."/>
            <person name="Wollam A."/>
            <person name="Pepin K.H."/>
            <person name="Bhonagiri V."/>
            <person name="Zhang X."/>
            <person name="Suruliraj S."/>
            <person name="Warren W."/>
            <person name="Mitreva M."/>
            <person name="Mardis E.R."/>
            <person name="Wilson R.K."/>
        </authorList>
    </citation>
    <scope>NUCLEOTIDE SEQUENCE [LARGE SCALE GENOMIC DNA]</scope>
    <source>
        <strain evidence="8 9">F0055</strain>
    </source>
</reference>
<protein>
    <recommendedName>
        <fullName evidence="10">Transport energizing protein, ExbD/TolR family</fullName>
    </recommendedName>
</protein>
<dbReference type="OrthoDB" id="952702at2"/>
<evidence type="ECO:0000313" key="9">
    <source>
        <dbReference type="Proteomes" id="UP000010433"/>
    </source>
</evidence>
<evidence type="ECO:0000256" key="1">
    <source>
        <dbReference type="ARBA" id="ARBA00004162"/>
    </source>
</evidence>
<accession>L1N5X4</accession>
<evidence type="ECO:0000256" key="3">
    <source>
        <dbReference type="ARBA" id="ARBA00022475"/>
    </source>
</evidence>
<dbReference type="EMBL" id="AMEP01000108">
    <property type="protein sequence ID" value="EKX98755.1"/>
    <property type="molecule type" value="Genomic_DNA"/>
</dbReference>
<dbReference type="GO" id="GO:0022857">
    <property type="term" value="F:transmembrane transporter activity"/>
    <property type="evidence" value="ECO:0007669"/>
    <property type="project" value="InterPro"/>
</dbReference>
<keyword evidence="6" id="KW-0472">Membrane</keyword>
<keyword evidence="7" id="KW-0653">Protein transport</keyword>
<keyword evidence="5" id="KW-1133">Transmembrane helix</keyword>
<dbReference type="GO" id="GO:0005886">
    <property type="term" value="C:plasma membrane"/>
    <property type="evidence" value="ECO:0007669"/>
    <property type="project" value="UniProtKB-SubCell"/>
</dbReference>
<keyword evidence="7" id="KW-0813">Transport</keyword>
<evidence type="ECO:0000256" key="7">
    <source>
        <dbReference type="RuleBase" id="RU003879"/>
    </source>
</evidence>
<comment type="subcellular location">
    <subcellularLocation>
        <location evidence="1">Cell membrane</location>
        <topology evidence="1">Single-pass membrane protein</topology>
    </subcellularLocation>
    <subcellularLocation>
        <location evidence="7">Cell membrane</location>
        <topology evidence="7">Single-pass type II membrane protein</topology>
    </subcellularLocation>
</comment>
<evidence type="ECO:0000313" key="8">
    <source>
        <dbReference type="EMBL" id="EKX98755.1"/>
    </source>
</evidence>
<dbReference type="RefSeq" id="WP_009163182.1">
    <property type="nucleotide sequence ID" value="NZ_KB291007.1"/>
</dbReference>
<dbReference type="PANTHER" id="PTHR30558">
    <property type="entry name" value="EXBD MEMBRANE COMPONENT OF PMF-DRIVEN MACROMOLECULE IMPORT SYSTEM"/>
    <property type="match status" value="1"/>
</dbReference>
<organism evidence="8 9">
    <name type="scientific">Hoylesella saccharolytica F0055</name>
    <dbReference type="NCBI Taxonomy" id="1127699"/>
    <lineage>
        <taxon>Bacteria</taxon>
        <taxon>Pseudomonadati</taxon>
        <taxon>Bacteroidota</taxon>
        <taxon>Bacteroidia</taxon>
        <taxon>Bacteroidales</taxon>
        <taxon>Prevotellaceae</taxon>
        <taxon>Hoylesella</taxon>
    </lineage>
</organism>
<name>L1N5X4_9BACT</name>
<dbReference type="Proteomes" id="UP000010433">
    <property type="component" value="Unassembled WGS sequence"/>
</dbReference>
<evidence type="ECO:0000256" key="4">
    <source>
        <dbReference type="ARBA" id="ARBA00022692"/>
    </source>
</evidence>